<dbReference type="AlphaFoldDB" id="A0A9D3WKK4"/>
<accession>A0A9D3WKK4</accession>
<dbReference type="OrthoDB" id="1001466at2759"/>
<evidence type="ECO:0000313" key="2">
    <source>
        <dbReference type="EMBL" id="KAH1130086.1"/>
    </source>
</evidence>
<gene>
    <name evidence="2" type="ORF">J1N35_001464</name>
</gene>
<dbReference type="EMBL" id="JAIQCV010000001">
    <property type="protein sequence ID" value="KAH1130086.1"/>
    <property type="molecule type" value="Genomic_DNA"/>
</dbReference>
<name>A0A9D3WKK4_9ROSI</name>
<dbReference type="Proteomes" id="UP000828251">
    <property type="component" value="Unassembled WGS sequence"/>
</dbReference>
<organism evidence="2 3">
    <name type="scientific">Gossypium stocksii</name>
    <dbReference type="NCBI Taxonomy" id="47602"/>
    <lineage>
        <taxon>Eukaryota</taxon>
        <taxon>Viridiplantae</taxon>
        <taxon>Streptophyta</taxon>
        <taxon>Embryophyta</taxon>
        <taxon>Tracheophyta</taxon>
        <taxon>Spermatophyta</taxon>
        <taxon>Magnoliopsida</taxon>
        <taxon>eudicotyledons</taxon>
        <taxon>Gunneridae</taxon>
        <taxon>Pentapetalae</taxon>
        <taxon>rosids</taxon>
        <taxon>malvids</taxon>
        <taxon>Malvales</taxon>
        <taxon>Malvaceae</taxon>
        <taxon>Malvoideae</taxon>
        <taxon>Gossypium</taxon>
    </lineage>
</organism>
<proteinExistence type="predicted"/>
<feature type="region of interest" description="Disordered" evidence="1">
    <location>
        <begin position="1"/>
        <end position="21"/>
    </location>
</feature>
<keyword evidence="3" id="KW-1185">Reference proteome</keyword>
<comment type="caution">
    <text evidence="2">The sequence shown here is derived from an EMBL/GenBank/DDBJ whole genome shotgun (WGS) entry which is preliminary data.</text>
</comment>
<protein>
    <submittedName>
        <fullName evidence="2">Uncharacterized protein</fullName>
    </submittedName>
</protein>
<sequence>MQNQCKSCDGAEPCSNEDRSTKKVSFKDDMVVTAMDIVAGVLTEAKLLWKDKLMGKDIARSRKSVNSNRLEDYDDDFKLFKGDVTRSVVNGIPSIEFFIGCINS</sequence>
<reference evidence="2 3" key="1">
    <citation type="journal article" date="2021" name="Plant Biotechnol. J.">
        <title>Multi-omics assisted identification of the key and species-specific regulatory components of drought-tolerant mechanisms in Gossypium stocksii.</title>
        <authorList>
            <person name="Yu D."/>
            <person name="Ke L."/>
            <person name="Zhang D."/>
            <person name="Wu Y."/>
            <person name="Sun Y."/>
            <person name="Mei J."/>
            <person name="Sun J."/>
            <person name="Sun Y."/>
        </authorList>
    </citation>
    <scope>NUCLEOTIDE SEQUENCE [LARGE SCALE GENOMIC DNA]</scope>
    <source>
        <strain evidence="3">cv. E1</strain>
        <tissue evidence="2">Leaf</tissue>
    </source>
</reference>
<evidence type="ECO:0000313" key="3">
    <source>
        <dbReference type="Proteomes" id="UP000828251"/>
    </source>
</evidence>
<evidence type="ECO:0000256" key="1">
    <source>
        <dbReference type="SAM" id="MobiDB-lite"/>
    </source>
</evidence>